<reference evidence="2" key="1">
    <citation type="submission" date="2016-11" db="EMBL/GenBank/DDBJ databases">
        <authorList>
            <person name="Jaros S."/>
            <person name="Januszkiewicz K."/>
            <person name="Wedrychowicz H."/>
        </authorList>
    </citation>
    <scope>NUCLEOTIDE SEQUENCE [LARGE SCALE GENOMIC DNA]</scope>
    <source>
        <strain evidence="2">DSM 7057</strain>
    </source>
</reference>
<protein>
    <submittedName>
        <fullName evidence="1">Uncharacterized protein</fullName>
    </submittedName>
</protein>
<dbReference type="RefSeq" id="WP_072312520.1">
    <property type="nucleotide sequence ID" value="NZ_FPIW01000081.1"/>
</dbReference>
<accession>A0AA94L3F3</accession>
<evidence type="ECO:0000313" key="1">
    <source>
        <dbReference type="EMBL" id="SFW72067.1"/>
    </source>
</evidence>
<dbReference type="Proteomes" id="UP000182680">
    <property type="component" value="Unassembled WGS sequence"/>
</dbReference>
<organism evidence="1 2">
    <name type="scientific">Desulfovibrio desulfuricans</name>
    <dbReference type="NCBI Taxonomy" id="876"/>
    <lineage>
        <taxon>Bacteria</taxon>
        <taxon>Pseudomonadati</taxon>
        <taxon>Thermodesulfobacteriota</taxon>
        <taxon>Desulfovibrionia</taxon>
        <taxon>Desulfovibrionales</taxon>
        <taxon>Desulfovibrionaceae</taxon>
        <taxon>Desulfovibrio</taxon>
    </lineage>
</organism>
<proteinExistence type="predicted"/>
<dbReference type="AlphaFoldDB" id="A0AA94L3F3"/>
<dbReference type="EMBL" id="FPIW01000081">
    <property type="protein sequence ID" value="SFW72067.1"/>
    <property type="molecule type" value="Genomic_DNA"/>
</dbReference>
<gene>
    <name evidence="1" type="ORF">SAMN02910291_02719</name>
</gene>
<evidence type="ECO:0000313" key="2">
    <source>
        <dbReference type="Proteomes" id="UP000182680"/>
    </source>
</evidence>
<sequence>MIIKEFTYPFDGIDGYPSKCHIRIIDDKDANIVVVCSQGKNCGTSITNYFEVLFFKIKEYLKNNMKDVVNKKKIDSLIWIEHYSALASLKQAPVYSIVSYKLDNNPTWNYASLEALAEYSGHNIEELDVPCEIIDAI</sequence>
<comment type="caution">
    <text evidence="1">The sequence shown here is derived from an EMBL/GenBank/DDBJ whole genome shotgun (WGS) entry which is preliminary data.</text>
</comment>
<name>A0AA94L3F3_DESDE</name>